<evidence type="ECO:0000256" key="11">
    <source>
        <dbReference type="SAM" id="MobiDB-lite"/>
    </source>
</evidence>
<gene>
    <name evidence="13" type="ORF">CMV30_09640</name>
</gene>
<dbReference type="Proteomes" id="UP000217265">
    <property type="component" value="Chromosome"/>
</dbReference>
<comment type="subcellular location">
    <subcellularLocation>
        <location evidence="1">Cell outer membrane</location>
        <topology evidence="1">Multi-pass membrane protein</topology>
    </subcellularLocation>
</comment>
<proteinExistence type="predicted"/>
<dbReference type="GO" id="GO:0015344">
    <property type="term" value="F:siderophore uptake transmembrane transporter activity"/>
    <property type="evidence" value="ECO:0007669"/>
    <property type="project" value="TreeGrafter"/>
</dbReference>
<evidence type="ECO:0000313" key="13">
    <source>
        <dbReference type="EMBL" id="ATC64195.1"/>
    </source>
</evidence>
<evidence type="ECO:0000256" key="3">
    <source>
        <dbReference type="ARBA" id="ARBA00022452"/>
    </source>
</evidence>
<dbReference type="PANTHER" id="PTHR32552">
    <property type="entry name" value="FERRICHROME IRON RECEPTOR-RELATED"/>
    <property type="match status" value="1"/>
</dbReference>
<evidence type="ECO:0000256" key="6">
    <source>
        <dbReference type="ARBA" id="ARBA00022729"/>
    </source>
</evidence>
<dbReference type="RefSeq" id="WP_096055827.1">
    <property type="nucleotide sequence ID" value="NZ_CP023344.1"/>
</dbReference>
<feature type="signal peptide" evidence="12">
    <location>
        <begin position="1"/>
        <end position="23"/>
    </location>
</feature>
<accession>A0A290Q690</accession>
<evidence type="ECO:0000256" key="7">
    <source>
        <dbReference type="ARBA" id="ARBA00023004"/>
    </source>
</evidence>
<dbReference type="EMBL" id="CP023344">
    <property type="protein sequence ID" value="ATC64195.1"/>
    <property type="molecule type" value="Genomic_DNA"/>
</dbReference>
<feature type="region of interest" description="Disordered" evidence="11">
    <location>
        <begin position="45"/>
        <end position="68"/>
    </location>
</feature>
<organism evidence="13 14">
    <name type="scientific">Nibricoccus aquaticus</name>
    <dbReference type="NCBI Taxonomy" id="2576891"/>
    <lineage>
        <taxon>Bacteria</taxon>
        <taxon>Pseudomonadati</taxon>
        <taxon>Verrucomicrobiota</taxon>
        <taxon>Opitutia</taxon>
        <taxon>Opitutales</taxon>
        <taxon>Opitutaceae</taxon>
        <taxon>Nibricoccus</taxon>
    </lineage>
</organism>
<sequence length="731" mass="80659">MTARLRLALSLLLVVCAYFTAHAQTKDETDDLTLLDPLTIGAETDDGFDATGMGGPEAEMNEPPFSNDLLVGPQTEEDFAPELNAELSAIVTGASPVDLATGVNRVNLRGFPTPRLRNGFSQIGIPEILSVERVELIQGPLTPVAGRAAPGGIQNFVTARPRARNATRLSFSADTQDSQQARVENSLTLKPKKIWHRLSAGWQHRGGPQDFARIDTKFASSALTFRHSRSASTMVTLDYSELSGNPAPGLPEYRATASSKITGPYRPLADFHTYGPNAGLDKKIASAALQFEGQLGRRVSLRAVLQGWLRELTEDRFTTSQYLLDLGRFGGTREPQRIEQPLKAITAGVEATARLLTFKIDHKVTLLLESNHLWYDREQRALPTAARNALPQDVREFDPDSPNYFRPEYSPELYSRLLTDRHEATSYNSISLSERAAFWEGKLVATAGLRADFVLIEIDDERPAAPRPHVTDRVRELTYHAGGNYQLIPGRLLVFANTSSAFEPSTRVDARTGRIQGNETTLGYEAGVKGLFFNKRVSATALLFQYFNQNISRRNPLYEDPILDAAQTQPQLVSSGEERFTGGTLDLKTAFGPRWTLSGRATVTQALTTASPDLPEEIGRPITRLPRTTLGLSTRRTFTGKLTGFSVGSTLTYVSGFVAYYESASREYLAYSDNTLVSLNAGYSWKRGTKQKPISHYAGLGLRNLFDRDLLESHARIGQERSLNASYTLSF</sequence>
<reference evidence="13 14" key="1">
    <citation type="submission" date="2017-09" db="EMBL/GenBank/DDBJ databases">
        <title>Complete genome sequence of Verrucomicrobial strain HZ-65, isolated from freshwater.</title>
        <authorList>
            <person name="Choi A."/>
        </authorList>
    </citation>
    <scope>NUCLEOTIDE SEQUENCE [LARGE SCALE GENOMIC DNA]</scope>
    <source>
        <strain evidence="13 14">HZ-65</strain>
    </source>
</reference>
<evidence type="ECO:0000256" key="9">
    <source>
        <dbReference type="ARBA" id="ARBA00023136"/>
    </source>
</evidence>
<keyword evidence="6 12" id="KW-0732">Signal</keyword>
<evidence type="ECO:0000256" key="4">
    <source>
        <dbReference type="ARBA" id="ARBA00022496"/>
    </source>
</evidence>
<keyword evidence="8" id="KW-0406">Ion transport</keyword>
<dbReference type="GO" id="GO:0009279">
    <property type="term" value="C:cell outer membrane"/>
    <property type="evidence" value="ECO:0007669"/>
    <property type="project" value="UniProtKB-SubCell"/>
</dbReference>
<name>A0A290Q690_9BACT</name>
<keyword evidence="3" id="KW-1134">Transmembrane beta strand</keyword>
<keyword evidence="14" id="KW-1185">Reference proteome</keyword>
<evidence type="ECO:0000256" key="12">
    <source>
        <dbReference type="SAM" id="SignalP"/>
    </source>
</evidence>
<keyword evidence="9" id="KW-0472">Membrane</keyword>
<keyword evidence="10" id="KW-0998">Cell outer membrane</keyword>
<dbReference type="InterPro" id="IPR036942">
    <property type="entry name" value="Beta-barrel_TonB_sf"/>
</dbReference>
<keyword evidence="7" id="KW-0408">Iron</keyword>
<evidence type="ECO:0000256" key="2">
    <source>
        <dbReference type="ARBA" id="ARBA00022448"/>
    </source>
</evidence>
<keyword evidence="4" id="KW-0410">Iron transport</keyword>
<keyword evidence="2" id="KW-0813">Transport</keyword>
<keyword evidence="5" id="KW-0812">Transmembrane</keyword>
<evidence type="ECO:0000256" key="10">
    <source>
        <dbReference type="ARBA" id="ARBA00023237"/>
    </source>
</evidence>
<dbReference type="SUPFAM" id="SSF56935">
    <property type="entry name" value="Porins"/>
    <property type="match status" value="1"/>
</dbReference>
<feature type="chain" id="PRO_5012086829" evidence="12">
    <location>
        <begin position="24"/>
        <end position="731"/>
    </location>
</feature>
<evidence type="ECO:0000256" key="1">
    <source>
        <dbReference type="ARBA" id="ARBA00004571"/>
    </source>
</evidence>
<dbReference type="Gene3D" id="2.40.170.20">
    <property type="entry name" value="TonB-dependent receptor, beta-barrel domain"/>
    <property type="match status" value="1"/>
</dbReference>
<protein>
    <submittedName>
        <fullName evidence="13">Uncharacterized protein</fullName>
    </submittedName>
</protein>
<dbReference type="OrthoDB" id="180433at2"/>
<evidence type="ECO:0000256" key="8">
    <source>
        <dbReference type="ARBA" id="ARBA00023065"/>
    </source>
</evidence>
<dbReference type="InterPro" id="IPR039426">
    <property type="entry name" value="TonB-dep_rcpt-like"/>
</dbReference>
<evidence type="ECO:0000313" key="14">
    <source>
        <dbReference type="Proteomes" id="UP000217265"/>
    </source>
</evidence>
<evidence type="ECO:0000256" key="5">
    <source>
        <dbReference type="ARBA" id="ARBA00022692"/>
    </source>
</evidence>
<dbReference type="PANTHER" id="PTHR32552:SF68">
    <property type="entry name" value="FERRICHROME OUTER MEMBRANE TRANSPORTER_PHAGE RECEPTOR"/>
    <property type="match status" value="1"/>
</dbReference>
<dbReference type="KEGG" id="vbh:CMV30_09640"/>
<dbReference type="AlphaFoldDB" id="A0A290Q690"/>